<protein>
    <submittedName>
        <fullName evidence="1">Uncharacterized protein</fullName>
    </submittedName>
</protein>
<reference evidence="1 2" key="1">
    <citation type="journal article" date="2018" name="Nat. Ecol. Evol.">
        <title>Genomic signatures of mitonuclear coevolution across populations of Tigriopus californicus.</title>
        <authorList>
            <person name="Barreto F.S."/>
            <person name="Watson E.T."/>
            <person name="Lima T.G."/>
            <person name="Willett C.S."/>
            <person name="Edmands S."/>
            <person name="Li W."/>
            <person name="Burton R.S."/>
        </authorList>
    </citation>
    <scope>NUCLEOTIDE SEQUENCE [LARGE SCALE GENOMIC DNA]</scope>
    <source>
        <strain evidence="1 2">San Diego</strain>
    </source>
</reference>
<dbReference type="EMBL" id="VCGU01000001">
    <property type="protein sequence ID" value="TRY81190.1"/>
    <property type="molecule type" value="Genomic_DNA"/>
</dbReference>
<name>A0A553PU29_TIGCA</name>
<proteinExistence type="predicted"/>
<dbReference type="Proteomes" id="UP000318571">
    <property type="component" value="Chromosome 12"/>
</dbReference>
<sequence length="740" mass="86584">NLKAPTSEKSSCSLALSCDKDGASNLPRQFKSNEDFKDTYKKTVNLGQGESTDSIEEGRNKLWFREFPPDEKNISQSRFIPEEFLENIPEIPKEFKDSFRTVKHIVSACEKVSKLIAKEEKNDDPTDLLLKKIKWAQSLLDVWQLEHHDQMIVRQELWREEDWLDTLTAPLFKDRDEPNSLFRHDFEIEEGLVLNLRNSQEIQEKIPPIQENQDNKKEGIDSVEVEKLISVLKMERNAQQILVILPHADNYVVAIQEMNKEIKNIKTYGLHRKGVENCTDADLEDFFNAPKLKDQQILVTLEGCVNGFEAEMVLFTEFHDFGSKYVMYRAKTKLQTTTLKKCAHPTLHEQYPVEEQEVKIPAPNLRASDFTNLPIKYYSKLQPKPDPGTTYVNYCNDFESLGSPEKLSQVSSIKQFIIVVPKTSTKKVNDFPLLLWLKLSNEWKTSICINLNGRPLPADHSMNFPIHWDNLEIVKISIPDLQGWRNWKNVLMAEIIHCHHCKLDVTRGFDFHRLFSVWSRIREEFKLHKYIFDKKQLDNESYDEFRMEILKEYLFVGNTFHLAKDILKSYGIDAQFQQPNRIDQFLKWLCLEVNSPLNDFLISCEIPEYPSENTAKINPERTDVTHLRHELIYLFDNVHPSSQELHRPLISLIWEEKLCRLFQEILINDFPHVVEESWFSEFVSMESVCQRKKETILKTRGNTSIYTQFQEKNVSTNDCIPPESRSIFAKIVMFIANQSI</sequence>
<dbReference type="AlphaFoldDB" id="A0A553PU29"/>
<feature type="non-terminal residue" evidence="1">
    <location>
        <position position="1"/>
    </location>
</feature>
<evidence type="ECO:0000313" key="1">
    <source>
        <dbReference type="EMBL" id="TRY81190.1"/>
    </source>
</evidence>
<evidence type="ECO:0000313" key="2">
    <source>
        <dbReference type="Proteomes" id="UP000318571"/>
    </source>
</evidence>
<gene>
    <name evidence="1" type="ORF">TCAL_09942</name>
</gene>
<keyword evidence="2" id="KW-1185">Reference proteome</keyword>
<organism evidence="1 2">
    <name type="scientific">Tigriopus californicus</name>
    <name type="common">Marine copepod</name>
    <dbReference type="NCBI Taxonomy" id="6832"/>
    <lineage>
        <taxon>Eukaryota</taxon>
        <taxon>Metazoa</taxon>
        <taxon>Ecdysozoa</taxon>
        <taxon>Arthropoda</taxon>
        <taxon>Crustacea</taxon>
        <taxon>Multicrustacea</taxon>
        <taxon>Hexanauplia</taxon>
        <taxon>Copepoda</taxon>
        <taxon>Harpacticoida</taxon>
        <taxon>Harpacticidae</taxon>
        <taxon>Tigriopus</taxon>
    </lineage>
</organism>
<comment type="caution">
    <text evidence="1">The sequence shown here is derived from an EMBL/GenBank/DDBJ whole genome shotgun (WGS) entry which is preliminary data.</text>
</comment>
<accession>A0A553PU29</accession>